<organism evidence="1 2">
    <name type="scientific">Cronartium quercuum f. sp. fusiforme G11</name>
    <dbReference type="NCBI Taxonomy" id="708437"/>
    <lineage>
        <taxon>Eukaryota</taxon>
        <taxon>Fungi</taxon>
        <taxon>Dikarya</taxon>
        <taxon>Basidiomycota</taxon>
        <taxon>Pucciniomycotina</taxon>
        <taxon>Pucciniomycetes</taxon>
        <taxon>Pucciniales</taxon>
        <taxon>Coleosporiaceae</taxon>
        <taxon>Cronartium</taxon>
    </lineage>
</organism>
<dbReference type="Proteomes" id="UP000886653">
    <property type="component" value="Unassembled WGS sequence"/>
</dbReference>
<dbReference type="OrthoDB" id="413361at2759"/>
<protein>
    <recommendedName>
        <fullName evidence="3">GAG-pre-integrase domain-containing protein</fullName>
    </recommendedName>
</protein>
<dbReference type="EMBL" id="MU167209">
    <property type="protein sequence ID" value="KAG0152236.1"/>
    <property type="molecule type" value="Genomic_DNA"/>
</dbReference>
<comment type="caution">
    <text evidence="1">The sequence shown here is derived from an EMBL/GenBank/DDBJ whole genome shotgun (WGS) entry which is preliminary data.</text>
</comment>
<name>A0A9P6NZB7_9BASI</name>
<evidence type="ECO:0000313" key="2">
    <source>
        <dbReference type="Proteomes" id="UP000886653"/>
    </source>
</evidence>
<gene>
    <name evidence="1" type="ORF">CROQUDRAFT_129660</name>
</gene>
<accession>A0A9P6NZB7</accession>
<proteinExistence type="predicted"/>
<sequence length="302" mass="33299">MESNSTWTSPVIQEANACTANMAGYQNLNYNNNSNSRYREKCTSTHCNGPHKVRDCFARPGNEKRKADWIAKKEADRNGAKSNISYKASIAGMRDIDANSVNFNSGGMMSLHSSYEAMCSYSNTQLAVIVADPPVNLDAETEIASPALHSKGKVQMRAGDGTVFELNDCLYVPDLNKHLIAGGLLKRKGVREAYSTTNKDCFLLVLNQKALFNGVFSANNLMILQIDPVRHFDLSTAPSVIHDIFLQHRCLGHLSDKYLNIMGKNNTVLGILEEEGCNKDCTICSLSKGHKIPHRGTRPRAT</sequence>
<evidence type="ECO:0000313" key="1">
    <source>
        <dbReference type="EMBL" id="KAG0152236.1"/>
    </source>
</evidence>
<reference evidence="1" key="1">
    <citation type="submission" date="2013-11" db="EMBL/GenBank/DDBJ databases">
        <title>Genome sequence of the fusiform rust pathogen reveals effectors for host alternation and coevolution with pine.</title>
        <authorList>
            <consortium name="DOE Joint Genome Institute"/>
            <person name="Smith K."/>
            <person name="Pendleton A."/>
            <person name="Kubisiak T."/>
            <person name="Anderson C."/>
            <person name="Salamov A."/>
            <person name="Aerts A."/>
            <person name="Riley R."/>
            <person name="Clum A."/>
            <person name="Lindquist E."/>
            <person name="Ence D."/>
            <person name="Campbell M."/>
            <person name="Kronenberg Z."/>
            <person name="Feau N."/>
            <person name="Dhillon B."/>
            <person name="Hamelin R."/>
            <person name="Burleigh J."/>
            <person name="Smith J."/>
            <person name="Yandell M."/>
            <person name="Nelson C."/>
            <person name="Grigoriev I."/>
            <person name="Davis J."/>
        </authorList>
    </citation>
    <scope>NUCLEOTIDE SEQUENCE</scope>
    <source>
        <strain evidence="1">G11</strain>
    </source>
</reference>
<evidence type="ECO:0008006" key="3">
    <source>
        <dbReference type="Google" id="ProtNLM"/>
    </source>
</evidence>
<dbReference type="AlphaFoldDB" id="A0A9P6NZB7"/>
<keyword evidence="2" id="KW-1185">Reference proteome</keyword>